<dbReference type="EC" id="5.4.3.8" evidence="8"/>
<evidence type="ECO:0000256" key="6">
    <source>
        <dbReference type="ARBA" id="ARBA00023235"/>
    </source>
</evidence>
<feature type="region of interest" description="Disordered" evidence="9">
    <location>
        <begin position="1"/>
        <end position="21"/>
    </location>
</feature>
<comment type="catalytic activity">
    <reaction evidence="1 8">
        <text>(S)-4-amino-5-oxopentanoate = 5-aminolevulinate</text>
        <dbReference type="Rhea" id="RHEA:14265"/>
        <dbReference type="ChEBI" id="CHEBI:57501"/>
        <dbReference type="ChEBI" id="CHEBI:356416"/>
        <dbReference type="EC" id="5.4.3.8"/>
    </reaction>
</comment>
<comment type="pathway">
    <text evidence="3">Porphyrin-containing compound metabolism; protoporphyrin-IX biosynthesis; 5-aminolevulinate from L-glutamyl-tRNA(Glu): step 2/2.</text>
</comment>
<dbReference type="HAMAP" id="MF_00375">
    <property type="entry name" value="HemL_aminotrans_3"/>
    <property type="match status" value="1"/>
</dbReference>
<gene>
    <name evidence="8 10" type="primary">hemL</name>
    <name evidence="10" type="ORF">OG579_08695</name>
</gene>
<evidence type="ECO:0000256" key="7">
    <source>
        <dbReference type="ARBA" id="ARBA00023244"/>
    </source>
</evidence>
<dbReference type="AlphaFoldDB" id="A0AAU4K6U1"/>
<keyword evidence="8" id="KW-0963">Cytoplasm</keyword>
<evidence type="ECO:0000313" key="10">
    <source>
        <dbReference type="EMBL" id="WUM21825.1"/>
    </source>
</evidence>
<reference evidence="10 11" key="1">
    <citation type="submission" date="2022-10" db="EMBL/GenBank/DDBJ databases">
        <title>The complete genomes of actinobacterial strains from the NBC collection.</title>
        <authorList>
            <person name="Joergensen T.S."/>
            <person name="Alvarez Arevalo M."/>
            <person name="Sterndorff E.B."/>
            <person name="Faurdal D."/>
            <person name="Vuksanovic O."/>
            <person name="Mourched A.-S."/>
            <person name="Charusanti P."/>
            <person name="Shaw S."/>
            <person name="Blin K."/>
            <person name="Weber T."/>
        </authorList>
    </citation>
    <scope>NUCLEOTIDE SEQUENCE [LARGE SCALE GENOMIC DNA]</scope>
    <source>
        <strain evidence="10 11">NBC_00319</strain>
    </source>
</reference>
<dbReference type="InterPro" id="IPR005814">
    <property type="entry name" value="Aminotrans_3"/>
</dbReference>
<comment type="similarity">
    <text evidence="4 8">Belongs to the class-III pyridoxal-phosphate-dependent aminotransferase family. HemL subfamily.</text>
</comment>
<dbReference type="NCBIfam" id="TIGR00713">
    <property type="entry name" value="hemL"/>
    <property type="match status" value="1"/>
</dbReference>
<evidence type="ECO:0000256" key="2">
    <source>
        <dbReference type="ARBA" id="ARBA00001933"/>
    </source>
</evidence>
<dbReference type="GO" id="GO:0006782">
    <property type="term" value="P:protoporphyrinogen IX biosynthetic process"/>
    <property type="evidence" value="ECO:0007669"/>
    <property type="project" value="UniProtKB-UniRule"/>
</dbReference>
<dbReference type="GO" id="GO:0042286">
    <property type="term" value="F:glutamate-1-semialdehyde 2,1-aminomutase activity"/>
    <property type="evidence" value="ECO:0007669"/>
    <property type="project" value="UniProtKB-UniRule"/>
</dbReference>
<keyword evidence="7 8" id="KW-0627">Porphyrin biosynthesis</keyword>
<evidence type="ECO:0000256" key="1">
    <source>
        <dbReference type="ARBA" id="ARBA00001579"/>
    </source>
</evidence>
<dbReference type="InterPro" id="IPR015421">
    <property type="entry name" value="PyrdxlP-dep_Trfase_major"/>
</dbReference>
<dbReference type="InterPro" id="IPR049704">
    <property type="entry name" value="Aminotrans_3_PPA_site"/>
</dbReference>
<dbReference type="SUPFAM" id="SSF53383">
    <property type="entry name" value="PLP-dependent transferases"/>
    <property type="match status" value="1"/>
</dbReference>
<evidence type="ECO:0000256" key="5">
    <source>
        <dbReference type="ARBA" id="ARBA00022898"/>
    </source>
</evidence>
<dbReference type="EMBL" id="CP108021">
    <property type="protein sequence ID" value="WUM21825.1"/>
    <property type="molecule type" value="Genomic_DNA"/>
</dbReference>
<feature type="compositionally biased region" description="Low complexity" evidence="9">
    <location>
        <begin position="7"/>
        <end position="21"/>
    </location>
</feature>
<dbReference type="InterPro" id="IPR015422">
    <property type="entry name" value="PyrdxlP-dep_Trfase_small"/>
</dbReference>
<feature type="modified residue" description="N6-(pyridoxal phosphate)lysine" evidence="8">
    <location>
        <position position="284"/>
    </location>
</feature>
<comment type="subunit">
    <text evidence="8">Homodimer.</text>
</comment>
<dbReference type="FunFam" id="3.40.640.10:FF:000021">
    <property type="entry name" value="Glutamate-1-semialdehyde 2,1-aminomutase"/>
    <property type="match status" value="1"/>
</dbReference>
<dbReference type="GO" id="GO:0008483">
    <property type="term" value="F:transaminase activity"/>
    <property type="evidence" value="ECO:0007669"/>
    <property type="project" value="InterPro"/>
</dbReference>
<dbReference type="GO" id="GO:0030170">
    <property type="term" value="F:pyridoxal phosphate binding"/>
    <property type="evidence" value="ECO:0007669"/>
    <property type="project" value="InterPro"/>
</dbReference>
<dbReference type="Pfam" id="PF00202">
    <property type="entry name" value="Aminotran_3"/>
    <property type="match status" value="1"/>
</dbReference>
<dbReference type="Gene3D" id="3.90.1150.10">
    <property type="entry name" value="Aspartate Aminotransferase, domain 1"/>
    <property type="match status" value="1"/>
</dbReference>
<evidence type="ECO:0000256" key="9">
    <source>
        <dbReference type="SAM" id="MobiDB-lite"/>
    </source>
</evidence>
<evidence type="ECO:0000256" key="4">
    <source>
        <dbReference type="ARBA" id="ARBA00008981"/>
    </source>
</evidence>
<dbReference type="PANTHER" id="PTHR43713:SF3">
    <property type="entry name" value="GLUTAMATE-1-SEMIALDEHYDE 2,1-AMINOMUTASE 1, CHLOROPLASTIC-RELATED"/>
    <property type="match status" value="1"/>
</dbReference>
<dbReference type="PANTHER" id="PTHR43713">
    <property type="entry name" value="GLUTAMATE-1-SEMIALDEHYDE 2,1-AMINOMUTASE"/>
    <property type="match status" value="1"/>
</dbReference>
<organism evidence="10 11">
    <name type="scientific">Williamsia herbipolensis</name>
    <dbReference type="NCBI Taxonomy" id="1603258"/>
    <lineage>
        <taxon>Bacteria</taxon>
        <taxon>Bacillati</taxon>
        <taxon>Actinomycetota</taxon>
        <taxon>Actinomycetes</taxon>
        <taxon>Mycobacteriales</taxon>
        <taxon>Nocardiaceae</taxon>
        <taxon>Williamsia</taxon>
    </lineage>
</organism>
<comment type="cofactor">
    <cofactor evidence="2 8">
        <name>pyridoxal 5'-phosphate</name>
        <dbReference type="ChEBI" id="CHEBI:597326"/>
    </cofactor>
</comment>
<dbReference type="InterPro" id="IPR015424">
    <property type="entry name" value="PyrdxlP-dep_Trfase"/>
</dbReference>
<accession>A0AAU4K6U1</accession>
<dbReference type="NCBIfam" id="NF000818">
    <property type="entry name" value="PRK00062.1"/>
    <property type="match status" value="1"/>
</dbReference>
<dbReference type="InterPro" id="IPR004639">
    <property type="entry name" value="4pyrrol_synth_GluAld_NH2Trfase"/>
</dbReference>
<evidence type="ECO:0000256" key="8">
    <source>
        <dbReference type="HAMAP-Rule" id="MF_00375"/>
    </source>
</evidence>
<dbReference type="PROSITE" id="PS00600">
    <property type="entry name" value="AA_TRANSFER_CLASS_3"/>
    <property type="match status" value="1"/>
</dbReference>
<name>A0AAU4K6U1_9NOCA</name>
<keyword evidence="11" id="KW-1185">Reference proteome</keyword>
<keyword evidence="6 8" id="KW-0413">Isomerase</keyword>
<protein>
    <recommendedName>
        <fullName evidence="8">Glutamate-1-semialdehyde 2,1-aminomutase</fullName>
        <shortName evidence="8">GSA</shortName>
        <ecNumber evidence="8">5.4.3.8</ecNumber>
    </recommendedName>
    <alternativeName>
        <fullName evidence="8">Glutamate-1-semialdehyde aminotransferase</fullName>
        <shortName evidence="8">GSA-AT</shortName>
    </alternativeName>
</protein>
<sequence length="456" mass="46018">MTPPPSSSAAPTTDGSPASTARSAELFARASGVIPGGVNSPVRAFSAVGGTPRFITSAQGCRMTDADGTTYIDLISSWGPMILGHAHPTVVEAVQRAATTGLSFGAPTEAEIELAEEIIGRVAPVERVRLVNSGTEATMSAVRLARGFTGRTKIIKFAGCYHGHVDALLADAGSGVATLGLPTSPGVTGAQAADTIVVPYNDLAAVEAAFAENPDTIACVITEAAAGNMGAIAPGPGFNAGLKELTARNGALLIVDEVMTGFRVSPSGWFGIDGVAGDLYTFGKVMSGGLPAAAFGGRADIMGHLAPAGPVYQAGTLSGNPVAVAAGLATLRTADAAVYAALDANSHRLGDLITGALDAAGVGHRVQYAANMVSVFFTSTPEVAITDYAAVKSSETWRFAPFFHALLARGVYPPPSAFEAWFVSAALDEDAFGVLADAMPAAAAAAAAATSGEELH</sequence>
<dbReference type="Proteomes" id="UP001432128">
    <property type="component" value="Chromosome"/>
</dbReference>
<dbReference type="GO" id="GO:0005737">
    <property type="term" value="C:cytoplasm"/>
    <property type="evidence" value="ECO:0007669"/>
    <property type="project" value="UniProtKB-SubCell"/>
</dbReference>
<evidence type="ECO:0000256" key="3">
    <source>
        <dbReference type="ARBA" id="ARBA00004819"/>
    </source>
</evidence>
<proteinExistence type="inferred from homology"/>
<keyword evidence="5 8" id="KW-0663">Pyridoxal phosphate</keyword>
<evidence type="ECO:0000313" key="11">
    <source>
        <dbReference type="Proteomes" id="UP001432128"/>
    </source>
</evidence>
<dbReference type="KEGG" id="whr:OG579_08695"/>
<comment type="subcellular location">
    <subcellularLocation>
        <location evidence="8">Cytoplasm</location>
    </subcellularLocation>
</comment>
<dbReference type="RefSeq" id="WP_328858809.1">
    <property type="nucleotide sequence ID" value="NZ_CP108021.1"/>
</dbReference>
<dbReference type="Gene3D" id="3.40.640.10">
    <property type="entry name" value="Type I PLP-dependent aspartate aminotransferase-like (Major domain)"/>
    <property type="match status" value="1"/>
</dbReference>
<dbReference type="CDD" id="cd00610">
    <property type="entry name" value="OAT_like"/>
    <property type="match status" value="1"/>
</dbReference>